<dbReference type="SUPFAM" id="SSF55874">
    <property type="entry name" value="ATPase domain of HSP90 chaperone/DNA topoisomerase II/histidine kinase"/>
    <property type="match status" value="1"/>
</dbReference>
<protein>
    <recommendedName>
        <fullName evidence="3">histidine kinase</fullName>
        <ecNumber evidence="3">2.7.13.3</ecNumber>
    </recommendedName>
</protein>
<evidence type="ECO:0000256" key="1">
    <source>
        <dbReference type="ARBA" id="ARBA00000085"/>
    </source>
</evidence>
<proteinExistence type="predicted"/>
<keyword evidence="10 12" id="KW-1133">Transmembrane helix</keyword>
<dbReference type="Pfam" id="PF03924">
    <property type="entry name" value="CHASE"/>
    <property type="match status" value="1"/>
</dbReference>
<feature type="transmembrane region" description="Helical" evidence="12">
    <location>
        <begin position="7"/>
        <end position="27"/>
    </location>
</feature>
<evidence type="ECO:0000313" key="15">
    <source>
        <dbReference type="EMBL" id="SDL64883.1"/>
    </source>
</evidence>
<dbReference type="OrthoDB" id="9767435at2"/>
<dbReference type="PANTHER" id="PTHR41523:SF8">
    <property type="entry name" value="ETHYLENE RESPONSE SENSOR PROTEIN"/>
    <property type="match status" value="1"/>
</dbReference>
<gene>
    <name evidence="15" type="ORF">SAMN04488514_102214</name>
</gene>
<dbReference type="PROSITE" id="PS50109">
    <property type="entry name" value="HIS_KIN"/>
    <property type="match status" value="1"/>
</dbReference>
<feature type="domain" description="Histidine kinase" evidence="13">
    <location>
        <begin position="451"/>
        <end position="545"/>
    </location>
</feature>
<dbReference type="InterPro" id="IPR011495">
    <property type="entry name" value="Sig_transdc_His_kin_sub2_dim/P"/>
</dbReference>
<dbReference type="Gene3D" id="3.30.450.350">
    <property type="entry name" value="CHASE domain"/>
    <property type="match status" value="1"/>
</dbReference>
<dbReference type="SMART" id="SM01079">
    <property type="entry name" value="CHASE"/>
    <property type="match status" value="1"/>
</dbReference>
<dbReference type="InterPro" id="IPR036890">
    <property type="entry name" value="HATPase_C_sf"/>
</dbReference>
<dbReference type="Gene3D" id="3.30.450.20">
    <property type="entry name" value="PAS domain"/>
    <property type="match status" value="1"/>
</dbReference>
<organism evidence="15 16">
    <name type="scientific">Kriegella aquimaris</name>
    <dbReference type="NCBI Taxonomy" id="192904"/>
    <lineage>
        <taxon>Bacteria</taxon>
        <taxon>Pseudomonadati</taxon>
        <taxon>Bacteroidota</taxon>
        <taxon>Flavobacteriia</taxon>
        <taxon>Flavobacteriales</taxon>
        <taxon>Flavobacteriaceae</taxon>
        <taxon>Kriegella</taxon>
    </lineage>
</organism>
<evidence type="ECO:0000256" key="6">
    <source>
        <dbReference type="ARBA" id="ARBA00022692"/>
    </source>
</evidence>
<dbReference type="EMBL" id="FNGV01000002">
    <property type="protein sequence ID" value="SDL64883.1"/>
    <property type="molecule type" value="Genomic_DNA"/>
</dbReference>
<evidence type="ECO:0000313" key="16">
    <source>
        <dbReference type="Proteomes" id="UP000199440"/>
    </source>
</evidence>
<dbReference type="RefSeq" id="WP_089886624.1">
    <property type="nucleotide sequence ID" value="NZ_FNGV01000002.1"/>
</dbReference>
<comment type="catalytic activity">
    <reaction evidence="1">
        <text>ATP + protein L-histidine = ADP + protein N-phospho-L-histidine.</text>
        <dbReference type="EC" id="2.7.13.3"/>
    </reaction>
</comment>
<dbReference type="Pfam" id="PF07568">
    <property type="entry name" value="HisKA_2"/>
    <property type="match status" value="1"/>
</dbReference>
<evidence type="ECO:0000256" key="5">
    <source>
        <dbReference type="ARBA" id="ARBA00022679"/>
    </source>
</evidence>
<evidence type="ECO:0000256" key="11">
    <source>
        <dbReference type="ARBA" id="ARBA00023136"/>
    </source>
</evidence>
<dbReference type="InterPro" id="IPR005467">
    <property type="entry name" value="His_kinase_dom"/>
</dbReference>
<keyword evidence="9" id="KW-0067">ATP-binding</keyword>
<dbReference type="SMART" id="SM00387">
    <property type="entry name" value="HATPase_c"/>
    <property type="match status" value="1"/>
</dbReference>
<evidence type="ECO:0000256" key="2">
    <source>
        <dbReference type="ARBA" id="ARBA00004370"/>
    </source>
</evidence>
<name>A0A1G9LSL0_9FLAO</name>
<dbReference type="GO" id="GO:0007165">
    <property type="term" value="P:signal transduction"/>
    <property type="evidence" value="ECO:0007669"/>
    <property type="project" value="UniProtKB-ARBA"/>
</dbReference>
<dbReference type="PROSITE" id="PS50839">
    <property type="entry name" value="CHASE"/>
    <property type="match status" value="1"/>
</dbReference>
<evidence type="ECO:0000256" key="10">
    <source>
        <dbReference type="ARBA" id="ARBA00022989"/>
    </source>
</evidence>
<feature type="domain" description="CHASE" evidence="14">
    <location>
        <begin position="72"/>
        <end position="237"/>
    </location>
</feature>
<dbReference type="Gene3D" id="3.30.565.10">
    <property type="entry name" value="Histidine kinase-like ATPase, C-terminal domain"/>
    <property type="match status" value="1"/>
</dbReference>
<dbReference type="GO" id="GO:0005524">
    <property type="term" value="F:ATP binding"/>
    <property type="evidence" value="ECO:0007669"/>
    <property type="project" value="UniProtKB-KW"/>
</dbReference>
<dbReference type="STRING" id="192904.SAMN04488514_102214"/>
<dbReference type="InterPro" id="IPR003594">
    <property type="entry name" value="HATPase_dom"/>
</dbReference>
<dbReference type="Proteomes" id="UP000199440">
    <property type="component" value="Unassembled WGS sequence"/>
</dbReference>
<evidence type="ECO:0000256" key="8">
    <source>
        <dbReference type="ARBA" id="ARBA00022777"/>
    </source>
</evidence>
<feature type="transmembrane region" description="Helical" evidence="12">
    <location>
        <begin position="302"/>
        <end position="320"/>
    </location>
</feature>
<keyword evidence="11 12" id="KW-0472">Membrane</keyword>
<evidence type="ECO:0000256" key="3">
    <source>
        <dbReference type="ARBA" id="ARBA00012438"/>
    </source>
</evidence>
<keyword evidence="8 15" id="KW-0418">Kinase</keyword>
<evidence type="ECO:0000256" key="4">
    <source>
        <dbReference type="ARBA" id="ARBA00022553"/>
    </source>
</evidence>
<dbReference type="EC" id="2.7.13.3" evidence="3"/>
<dbReference type="AlphaFoldDB" id="A0A1G9LSL0"/>
<keyword evidence="6 12" id="KW-0812">Transmembrane</keyword>
<dbReference type="Pfam" id="PF02518">
    <property type="entry name" value="HATPase_c"/>
    <property type="match status" value="1"/>
</dbReference>
<accession>A0A1G9LSL0</accession>
<dbReference type="GO" id="GO:0016020">
    <property type="term" value="C:membrane"/>
    <property type="evidence" value="ECO:0007669"/>
    <property type="project" value="UniProtKB-SubCell"/>
</dbReference>
<dbReference type="InterPro" id="IPR006189">
    <property type="entry name" value="CHASE_dom"/>
</dbReference>
<keyword evidence="5" id="KW-0808">Transferase</keyword>
<keyword evidence="16" id="KW-1185">Reference proteome</keyword>
<dbReference type="GO" id="GO:0004673">
    <property type="term" value="F:protein histidine kinase activity"/>
    <property type="evidence" value="ECO:0007669"/>
    <property type="project" value="UniProtKB-EC"/>
</dbReference>
<comment type="subcellular location">
    <subcellularLocation>
        <location evidence="2">Membrane</location>
    </subcellularLocation>
</comment>
<dbReference type="PANTHER" id="PTHR41523">
    <property type="entry name" value="TWO-COMPONENT SYSTEM SENSOR PROTEIN"/>
    <property type="match status" value="1"/>
</dbReference>
<evidence type="ECO:0000259" key="14">
    <source>
        <dbReference type="PROSITE" id="PS50839"/>
    </source>
</evidence>
<keyword evidence="7" id="KW-0547">Nucleotide-binding</keyword>
<keyword evidence="4" id="KW-0597">Phosphoprotein</keyword>
<sequence length="547" mass="62357">MTRRQILKYFTVLFTGVSISLYLFFAINDKYIQQEKATIESAKSKVVLRLSEEINKINLVLESMGFFFENKRKTSITQEVFEKFTNPFLTQLYGIGALEWSPKVLDISKEEYFRRTEKNGNNPPFILQMGPNNKFIGSERREVYFPIELLNPLEPLRDALGYDTYFESVRKHAIDTAIETTKLSISGPIELVAKNNVSSGFLAVKAVFHPASDSVKGIVVGVYRMDMFIEQILASELKVLDIAIYEKGDNTLLYSSGEKSEQIGKKSKTEVLPVELKAANHLWEVRFVAKAQHLSFPHAYESYVAAFLTLLATFLIASIIRKRDNYNRRLEAKVRLRTAELEESNELKENLLREIHHRVKNNLQITSSLMNMQKRKLSSKEAITALEDSQARILAIAMTHQKIYQDRDSKAVNLYEYLVDLMAYQKKVYPSVNYNIDCPEISIDLDHAVPLALIVSELVTNALKHAYEDPAKSNQLNIEVKSYDGEVELVVYDNGKGLPKDFDIKKASGIGFEIIRSLCRQISANLSYESDETGSRFKVAFANKAEM</sequence>
<evidence type="ECO:0000259" key="13">
    <source>
        <dbReference type="PROSITE" id="PS50109"/>
    </source>
</evidence>
<evidence type="ECO:0000256" key="9">
    <source>
        <dbReference type="ARBA" id="ARBA00022840"/>
    </source>
</evidence>
<evidence type="ECO:0000256" key="7">
    <source>
        <dbReference type="ARBA" id="ARBA00022741"/>
    </source>
</evidence>
<reference evidence="15 16" key="1">
    <citation type="submission" date="2016-10" db="EMBL/GenBank/DDBJ databases">
        <authorList>
            <person name="de Groot N.N."/>
        </authorList>
    </citation>
    <scope>NUCLEOTIDE SEQUENCE [LARGE SCALE GENOMIC DNA]</scope>
    <source>
        <strain evidence="15 16">DSM 19886</strain>
    </source>
</reference>
<dbReference type="InterPro" id="IPR042240">
    <property type="entry name" value="CHASE_sf"/>
</dbReference>
<evidence type="ECO:0000256" key="12">
    <source>
        <dbReference type="SAM" id="Phobius"/>
    </source>
</evidence>